<reference evidence="1" key="1">
    <citation type="submission" date="2018-06" db="EMBL/GenBank/DDBJ databases">
        <authorList>
            <person name="Zhirakovskaya E."/>
        </authorList>
    </citation>
    <scope>NUCLEOTIDE SEQUENCE</scope>
</reference>
<protein>
    <submittedName>
        <fullName evidence="1">Uncharacterized protein</fullName>
    </submittedName>
</protein>
<proteinExistence type="predicted"/>
<dbReference type="SMART" id="SM00028">
    <property type="entry name" value="TPR"/>
    <property type="match status" value="3"/>
</dbReference>
<dbReference type="SUPFAM" id="SSF48452">
    <property type="entry name" value="TPR-like"/>
    <property type="match status" value="1"/>
</dbReference>
<accession>A0A3B0T508</accession>
<dbReference type="EMBL" id="UOEM01000029">
    <property type="protein sequence ID" value="VAW11153.1"/>
    <property type="molecule type" value="Genomic_DNA"/>
</dbReference>
<dbReference type="PROSITE" id="PS50005">
    <property type="entry name" value="TPR"/>
    <property type="match status" value="2"/>
</dbReference>
<name>A0A3B0T508_9ZZZZ</name>
<evidence type="ECO:0000313" key="1">
    <source>
        <dbReference type="EMBL" id="VAW11153.1"/>
    </source>
</evidence>
<sequence>MTQVRLGGTLVAMTRHRSLVFTLLTFGLVFLEPLLGAQMAFAQEDTSVFQPMRSGDDQTLLNSLYDDLAKAPDEATATALADSILKVWVRSSSDTIDLLTRRAQVAMEAADDATTLALLDAVVDIAPNFVEGWNRRATYYFTKKDYPSAMADVQRVLALDPRHFGALSGLGAMLLGSGQDAAALDVYRRALKVHPFLPGAKRAAKDLQVEVEGRKI</sequence>
<dbReference type="AlphaFoldDB" id="A0A3B0T508"/>
<gene>
    <name evidence="1" type="ORF">MNBD_ALPHA09-912</name>
</gene>
<dbReference type="InterPro" id="IPR011990">
    <property type="entry name" value="TPR-like_helical_dom_sf"/>
</dbReference>
<dbReference type="Gene3D" id="1.25.40.10">
    <property type="entry name" value="Tetratricopeptide repeat domain"/>
    <property type="match status" value="1"/>
</dbReference>
<organism evidence="1">
    <name type="scientific">hydrothermal vent metagenome</name>
    <dbReference type="NCBI Taxonomy" id="652676"/>
    <lineage>
        <taxon>unclassified sequences</taxon>
        <taxon>metagenomes</taxon>
        <taxon>ecological metagenomes</taxon>
    </lineage>
</organism>
<dbReference type="InterPro" id="IPR019734">
    <property type="entry name" value="TPR_rpt"/>
</dbReference>